<feature type="compositionally biased region" description="Low complexity" evidence="1">
    <location>
        <begin position="58"/>
        <end position="70"/>
    </location>
</feature>
<proteinExistence type="predicted"/>
<dbReference type="Pfam" id="PF22669">
    <property type="entry name" value="Exo_endo_phos2"/>
    <property type="match status" value="1"/>
</dbReference>
<protein>
    <submittedName>
        <fullName evidence="3">Type II inositol 1,4,5-trisphosphate 5-phosphatase</fullName>
    </submittedName>
</protein>
<dbReference type="PANTHER" id="PTHR11200">
    <property type="entry name" value="INOSITOL 5-PHOSPHATASE"/>
    <property type="match status" value="1"/>
</dbReference>
<dbReference type="Gene3D" id="3.60.10.10">
    <property type="entry name" value="Endonuclease/exonuclease/phosphatase"/>
    <property type="match status" value="1"/>
</dbReference>
<dbReference type="InterPro" id="IPR046985">
    <property type="entry name" value="IP5"/>
</dbReference>
<evidence type="ECO:0000259" key="2">
    <source>
        <dbReference type="SMART" id="SM00128"/>
    </source>
</evidence>
<feature type="non-terminal residue" evidence="3">
    <location>
        <position position="443"/>
    </location>
</feature>
<gene>
    <name evidence="3" type="primary">INPP5B_2</name>
    <name evidence="3" type="ORF">HK100_011274</name>
</gene>
<reference evidence="3" key="1">
    <citation type="submission" date="2020-05" db="EMBL/GenBank/DDBJ databases">
        <title>Phylogenomic resolution of chytrid fungi.</title>
        <authorList>
            <person name="Stajich J.E."/>
            <person name="Amses K."/>
            <person name="Simmons R."/>
            <person name="Seto K."/>
            <person name="Myers J."/>
            <person name="Bonds A."/>
            <person name="Quandt C.A."/>
            <person name="Barry K."/>
            <person name="Liu P."/>
            <person name="Grigoriev I."/>
            <person name="Longcore J.E."/>
            <person name="James T.Y."/>
        </authorList>
    </citation>
    <scope>NUCLEOTIDE SEQUENCE</scope>
    <source>
        <strain evidence="3">JEL0513</strain>
    </source>
</reference>
<dbReference type="InterPro" id="IPR000300">
    <property type="entry name" value="IPPc"/>
</dbReference>
<dbReference type="EMBL" id="JADGJH010000678">
    <property type="protein sequence ID" value="KAJ3124335.1"/>
    <property type="molecule type" value="Genomic_DNA"/>
</dbReference>
<dbReference type="Proteomes" id="UP001211907">
    <property type="component" value="Unassembled WGS sequence"/>
</dbReference>
<keyword evidence="4" id="KW-1185">Reference proteome</keyword>
<dbReference type="PANTHER" id="PTHR11200:SF300">
    <property type="entry name" value="TYPE II INOSITOL 1,4,5-TRISPHOSPHATE 5-PHOSPHATASE"/>
    <property type="match status" value="1"/>
</dbReference>
<dbReference type="GO" id="GO:0004439">
    <property type="term" value="F:phosphatidylinositol-4,5-bisphosphate 5-phosphatase activity"/>
    <property type="evidence" value="ECO:0007669"/>
    <property type="project" value="TreeGrafter"/>
</dbReference>
<dbReference type="InterPro" id="IPR036691">
    <property type="entry name" value="Endo/exonu/phosph_ase_sf"/>
</dbReference>
<dbReference type="SMART" id="SM00128">
    <property type="entry name" value="IPPc"/>
    <property type="match status" value="1"/>
</dbReference>
<dbReference type="SUPFAM" id="SSF56219">
    <property type="entry name" value="DNase I-like"/>
    <property type="match status" value="1"/>
</dbReference>
<feature type="region of interest" description="Disordered" evidence="1">
    <location>
        <begin position="58"/>
        <end position="78"/>
    </location>
</feature>
<comment type="caution">
    <text evidence="3">The sequence shown here is derived from an EMBL/GenBank/DDBJ whole genome shotgun (WGS) entry which is preliminary data.</text>
</comment>
<sequence>MVDAVRNVLRPSEECQAACDVFSVRPNAASERKRRVLAVIASIASDEAAVLLLRRAPAPNSSTSPTATSTYTRENYNNTQNTPEIQSLVVVHAIPIIATFRMTLAQAPLGGVFTLRLFDSFAEVELVLTTNFLADLQPVLVVLQRQAAQASLVLIASKVVQRFDFERLRIELLKSRNLIRDFEWLQVYRNQLNSVERVKTHVSTNPFILDNFFLNAMNSRLIKENWMASQQKSKENEFSVFNGVTIFTGTWNINGQEPIESISPWLHPNADIYVLGFQELDLSTEIYLISDNTKQLYWCELIEQYLDNMAGKFSKVAVRQLIGLLIVVYARIEIVSRISEVQTDAVGTGFLGAGNKGSVSCRFRLDDSYLCFVNVHLAADSNQVDRRNQDFNEICKRTKYTITSGGVADIREYLKANPWVPSNFDLVSAPSSPSLNVLGMFDS</sequence>
<dbReference type="AlphaFoldDB" id="A0AAD5XE93"/>
<evidence type="ECO:0000313" key="4">
    <source>
        <dbReference type="Proteomes" id="UP001211907"/>
    </source>
</evidence>
<accession>A0AAD5XE93</accession>
<dbReference type="GO" id="GO:0046856">
    <property type="term" value="P:phosphatidylinositol dephosphorylation"/>
    <property type="evidence" value="ECO:0007669"/>
    <property type="project" value="InterPro"/>
</dbReference>
<organism evidence="3 4">
    <name type="scientific">Physocladia obscura</name>
    <dbReference type="NCBI Taxonomy" id="109957"/>
    <lineage>
        <taxon>Eukaryota</taxon>
        <taxon>Fungi</taxon>
        <taxon>Fungi incertae sedis</taxon>
        <taxon>Chytridiomycota</taxon>
        <taxon>Chytridiomycota incertae sedis</taxon>
        <taxon>Chytridiomycetes</taxon>
        <taxon>Chytridiales</taxon>
        <taxon>Chytriomycetaceae</taxon>
        <taxon>Physocladia</taxon>
    </lineage>
</organism>
<evidence type="ECO:0000313" key="3">
    <source>
        <dbReference type="EMBL" id="KAJ3124335.1"/>
    </source>
</evidence>
<evidence type="ECO:0000256" key="1">
    <source>
        <dbReference type="SAM" id="MobiDB-lite"/>
    </source>
</evidence>
<feature type="domain" description="Inositol polyphosphate-related phosphatase" evidence="2">
    <location>
        <begin position="242"/>
        <end position="443"/>
    </location>
</feature>
<name>A0AAD5XE93_9FUNG</name>